<dbReference type="PANTHER" id="PTHR45747">
    <property type="entry name" value="HISTONE-LYSINE N-METHYLTRANSFERASE E(Z)"/>
    <property type="match status" value="1"/>
</dbReference>
<accession>A0A803M7H9</accession>
<reference evidence="3" key="2">
    <citation type="submission" date="2021-03" db="UniProtKB">
        <authorList>
            <consortium name="EnsemblPlants"/>
        </authorList>
    </citation>
    <scope>IDENTIFICATION</scope>
</reference>
<dbReference type="Gene3D" id="2.170.270.10">
    <property type="entry name" value="SET domain"/>
    <property type="match status" value="1"/>
</dbReference>
<dbReference type="InterPro" id="IPR058609">
    <property type="entry name" value="HTH_CLF-like"/>
</dbReference>
<dbReference type="Pfam" id="PF00856">
    <property type="entry name" value="SET"/>
    <property type="match status" value="1"/>
</dbReference>
<protein>
    <recommendedName>
        <fullName evidence="2">SET domain-containing protein</fullName>
    </recommendedName>
</protein>
<proteinExistence type="predicted"/>
<dbReference type="Pfam" id="PF25996">
    <property type="entry name" value="HTH_CLF_N"/>
    <property type="match status" value="1"/>
</dbReference>
<dbReference type="GO" id="GO:0046976">
    <property type="term" value="F:histone H3K27 methyltransferase activity"/>
    <property type="evidence" value="ECO:0007669"/>
    <property type="project" value="TreeGrafter"/>
</dbReference>
<dbReference type="SUPFAM" id="SSF82199">
    <property type="entry name" value="SET domain"/>
    <property type="match status" value="1"/>
</dbReference>
<organism evidence="3 4">
    <name type="scientific">Chenopodium quinoa</name>
    <name type="common">Quinoa</name>
    <dbReference type="NCBI Taxonomy" id="63459"/>
    <lineage>
        <taxon>Eukaryota</taxon>
        <taxon>Viridiplantae</taxon>
        <taxon>Streptophyta</taxon>
        <taxon>Embryophyta</taxon>
        <taxon>Tracheophyta</taxon>
        <taxon>Spermatophyta</taxon>
        <taxon>Magnoliopsida</taxon>
        <taxon>eudicotyledons</taxon>
        <taxon>Gunneridae</taxon>
        <taxon>Pentapetalae</taxon>
        <taxon>Caryophyllales</taxon>
        <taxon>Chenopodiaceae</taxon>
        <taxon>Chenopodioideae</taxon>
        <taxon>Atripliceae</taxon>
        <taxon>Chenopodium</taxon>
    </lineage>
</organism>
<dbReference type="GO" id="GO:0003682">
    <property type="term" value="F:chromatin binding"/>
    <property type="evidence" value="ECO:0007669"/>
    <property type="project" value="TreeGrafter"/>
</dbReference>
<dbReference type="AlphaFoldDB" id="A0A803M7H9"/>
<dbReference type="SMART" id="SM00317">
    <property type="entry name" value="SET"/>
    <property type="match status" value="1"/>
</dbReference>
<dbReference type="InterPro" id="IPR045318">
    <property type="entry name" value="EZH1/2-like"/>
</dbReference>
<dbReference type="OMA" id="WMAFQEH"/>
<dbReference type="Gramene" id="AUR62024644-RA">
    <property type="protein sequence ID" value="AUR62024644-RA:cds"/>
    <property type="gene ID" value="AUR62024644"/>
</dbReference>
<dbReference type="CDD" id="cd10519">
    <property type="entry name" value="SET_EZH"/>
    <property type="match status" value="1"/>
</dbReference>
<evidence type="ECO:0000256" key="1">
    <source>
        <dbReference type="SAM" id="MobiDB-lite"/>
    </source>
</evidence>
<dbReference type="EnsemblPlants" id="AUR62024644-RA">
    <property type="protein sequence ID" value="AUR62024644-RA:cds"/>
    <property type="gene ID" value="AUR62024644"/>
</dbReference>
<dbReference type="InterPro" id="IPR001214">
    <property type="entry name" value="SET_dom"/>
</dbReference>
<dbReference type="InterPro" id="IPR046341">
    <property type="entry name" value="SET_dom_sf"/>
</dbReference>
<feature type="domain" description="SET" evidence="2">
    <location>
        <begin position="560"/>
        <end position="675"/>
    </location>
</feature>
<feature type="region of interest" description="Disordered" evidence="1">
    <location>
        <begin position="684"/>
        <end position="709"/>
    </location>
</feature>
<sequence length="709" mass="79507">MVSGTHDSLSKPKASLKDLMERGYGNLIKKIYRLKEEIEADREVKIKEKLDKCLKKLQSHIHGGMAATFEGIPSAVRNEPCEIPRLGNETSLSMMNGYLLDSADKGFVNVHEVISTKSIKLPRIQRIPTYTTWVFLDRNQRMVEDQSIVGRRRIYYDQSGKEALVCSDSEEDVQEAEVEKRDFSDGEDRILWMAFQEHGLDDDVAEVVSHFVGGTPVEIQERYNELKLKLEASEEQDSSGRNMFLEKSLSACLDSFDYLFCRRCLAFDCRSHGCSQPTVNPREKLSSLPEPEGRKPCSDQCYLLAIQTAEELVESSDSRLLQHMDHAILEEESRGSSVFNCEVNISSADFGTGCTVKSDTGEGSTAGVLSGLKVVPTVHANVAKRKITDDNGRELERSGSFESSINKKLTKIQAVESTTVNSKSVSASAISSGKSKKLSVESSQYLDHQQTGKHPMEGHATGVLYDLSSDDNSSCHTHDIIGEEVRDISRRVELKQPVSLGRRRTKLSSSCDWKPLEKSLLLEGLKMFGKSSCGGGELGEPPKRGDGQCGNMRLLLRQQQRILLGRSDVVGWGAFIKNTVNKNDYLGEYTGELISHQEADKRGKIYDRVDSSYLFDLNDHYVLDACRRGDKLKFANHSATPNCYCKILLVGGDHRVGIFAGERIEAMQEIFYDYRYGPDQAPSWFRRSKESKKDEQISSQSRARKHQSR</sequence>
<dbReference type="Proteomes" id="UP000596660">
    <property type="component" value="Unplaced"/>
</dbReference>
<dbReference type="PROSITE" id="PS50280">
    <property type="entry name" value="SET"/>
    <property type="match status" value="1"/>
</dbReference>
<name>A0A803M7H9_CHEQI</name>
<dbReference type="PANTHER" id="PTHR45747:SF14">
    <property type="entry name" value="HISTONE-LYSINE N-METHYLTRANSFERASE EZA1"/>
    <property type="match status" value="1"/>
</dbReference>
<keyword evidence="4" id="KW-1185">Reference proteome</keyword>
<evidence type="ECO:0000259" key="2">
    <source>
        <dbReference type="PROSITE" id="PS50280"/>
    </source>
</evidence>
<dbReference type="GO" id="GO:0005634">
    <property type="term" value="C:nucleus"/>
    <property type="evidence" value="ECO:0007669"/>
    <property type="project" value="TreeGrafter"/>
</dbReference>
<dbReference type="GO" id="GO:0031507">
    <property type="term" value="P:heterochromatin formation"/>
    <property type="evidence" value="ECO:0007669"/>
    <property type="project" value="TreeGrafter"/>
</dbReference>
<feature type="compositionally biased region" description="Basic and acidic residues" evidence="1">
    <location>
        <begin position="687"/>
        <end position="696"/>
    </location>
</feature>
<reference evidence="3" key="1">
    <citation type="journal article" date="2017" name="Nature">
        <title>The genome of Chenopodium quinoa.</title>
        <authorList>
            <person name="Jarvis D.E."/>
            <person name="Ho Y.S."/>
            <person name="Lightfoot D.J."/>
            <person name="Schmoeckel S.M."/>
            <person name="Li B."/>
            <person name="Borm T.J.A."/>
            <person name="Ohyanagi H."/>
            <person name="Mineta K."/>
            <person name="Michell C.T."/>
            <person name="Saber N."/>
            <person name="Kharbatia N.M."/>
            <person name="Rupper R.R."/>
            <person name="Sharp A.R."/>
            <person name="Dally N."/>
            <person name="Boughton B.A."/>
            <person name="Woo Y.H."/>
            <person name="Gao G."/>
            <person name="Schijlen E.G.W.M."/>
            <person name="Guo X."/>
            <person name="Momin A.A."/>
            <person name="Negrao S."/>
            <person name="Al-Babili S."/>
            <person name="Gehring C."/>
            <person name="Roessner U."/>
            <person name="Jung C."/>
            <person name="Murphy K."/>
            <person name="Arold S.T."/>
            <person name="Gojobori T."/>
            <person name="van der Linden C.G."/>
            <person name="van Loo E.N."/>
            <person name="Jellen E.N."/>
            <person name="Maughan P.J."/>
            <person name="Tester M."/>
        </authorList>
    </citation>
    <scope>NUCLEOTIDE SEQUENCE [LARGE SCALE GENOMIC DNA]</scope>
    <source>
        <strain evidence="3">cv. PI 614886</strain>
    </source>
</reference>
<evidence type="ECO:0000313" key="4">
    <source>
        <dbReference type="Proteomes" id="UP000596660"/>
    </source>
</evidence>
<evidence type="ECO:0000313" key="3">
    <source>
        <dbReference type="EnsemblPlants" id="AUR62024644-RA:cds"/>
    </source>
</evidence>